<dbReference type="AlphaFoldDB" id="A0A918TRG0"/>
<feature type="transmembrane region" description="Helical" evidence="1">
    <location>
        <begin position="47"/>
        <end position="70"/>
    </location>
</feature>
<keyword evidence="3" id="KW-1185">Reference proteome</keyword>
<evidence type="ECO:0000313" key="3">
    <source>
        <dbReference type="Proteomes" id="UP000638981"/>
    </source>
</evidence>
<reference evidence="2" key="2">
    <citation type="submission" date="2020-09" db="EMBL/GenBank/DDBJ databases">
        <authorList>
            <person name="Sun Q."/>
            <person name="Kim S."/>
        </authorList>
    </citation>
    <scope>NUCLEOTIDE SEQUENCE</scope>
    <source>
        <strain evidence="2">KCTC 23310</strain>
    </source>
</reference>
<name>A0A918TRG0_9RHOB</name>
<sequence length="71" mass="7669">MQILIWGGTALTLLGVALLFFCVLQVARARRTATSDEELRLRMQKAVALNLAALGLSVLGLMIVVLGIFLD</sequence>
<keyword evidence="1" id="KW-1133">Transmembrane helix</keyword>
<keyword evidence="1" id="KW-0472">Membrane</keyword>
<reference evidence="2" key="1">
    <citation type="journal article" date="2014" name="Int. J. Syst. Evol. Microbiol.">
        <title>Complete genome sequence of Corynebacterium casei LMG S-19264T (=DSM 44701T), isolated from a smear-ripened cheese.</title>
        <authorList>
            <consortium name="US DOE Joint Genome Institute (JGI-PGF)"/>
            <person name="Walter F."/>
            <person name="Albersmeier A."/>
            <person name="Kalinowski J."/>
            <person name="Ruckert C."/>
        </authorList>
    </citation>
    <scope>NUCLEOTIDE SEQUENCE</scope>
    <source>
        <strain evidence="2">KCTC 23310</strain>
    </source>
</reference>
<keyword evidence="1" id="KW-0812">Transmembrane</keyword>
<dbReference type="Proteomes" id="UP000638981">
    <property type="component" value="Unassembled WGS sequence"/>
</dbReference>
<protein>
    <submittedName>
        <fullName evidence="2">Uncharacterized protein</fullName>
    </submittedName>
</protein>
<comment type="caution">
    <text evidence="2">The sequence shown here is derived from an EMBL/GenBank/DDBJ whole genome shotgun (WGS) entry which is preliminary data.</text>
</comment>
<organism evidence="2 3">
    <name type="scientific">Neogemmobacter tilapiae</name>
    <dbReference type="NCBI Taxonomy" id="875041"/>
    <lineage>
        <taxon>Bacteria</taxon>
        <taxon>Pseudomonadati</taxon>
        <taxon>Pseudomonadota</taxon>
        <taxon>Alphaproteobacteria</taxon>
        <taxon>Rhodobacterales</taxon>
        <taxon>Paracoccaceae</taxon>
        <taxon>Neogemmobacter</taxon>
    </lineage>
</organism>
<feature type="transmembrane region" description="Helical" evidence="1">
    <location>
        <begin position="6"/>
        <end position="27"/>
    </location>
</feature>
<evidence type="ECO:0000313" key="2">
    <source>
        <dbReference type="EMBL" id="GHC57706.1"/>
    </source>
</evidence>
<dbReference type="EMBL" id="BMYJ01000006">
    <property type="protein sequence ID" value="GHC57706.1"/>
    <property type="molecule type" value="Genomic_DNA"/>
</dbReference>
<gene>
    <name evidence="2" type="ORF">GCM10007315_21490</name>
</gene>
<proteinExistence type="predicted"/>
<evidence type="ECO:0000256" key="1">
    <source>
        <dbReference type="SAM" id="Phobius"/>
    </source>
</evidence>
<accession>A0A918TRG0</accession>
<dbReference type="RefSeq" id="WP_189411674.1">
    <property type="nucleotide sequence ID" value="NZ_BMYJ01000006.1"/>
</dbReference>